<proteinExistence type="predicted"/>
<name>A9KIQ3_LACP7</name>
<dbReference type="PANTHER" id="PTHR42716:SF1">
    <property type="entry name" value="SLL0471 PROTEIN"/>
    <property type="match status" value="1"/>
</dbReference>
<dbReference type="Proteomes" id="UP000000370">
    <property type="component" value="Chromosome"/>
</dbReference>
<dbReference type="GO" id="GO:0009435">
    <property type="term" value="P:NAD+ biosynthetic process"/>
    <property type="evidence" value="ECO:0007669"/>
    <property type="project" value="InterPro"/>
</dbReference>
<dbReference type="InterPro" id="IPR005288">
    <property type="entry name" value="NadB"/>
</dbReference>
<dbReference type="EMBL" id="CP000885">
    <property type="protein sequence ID" value="ABX43916.1"/>
    <property type="molecule type" value="Genomic_DNA"/>
</dbReference>
<dbReference type="Pfam" id="PF12831">
    <property type="entry name" value="FAD_oxidored"/>
    <property type="match status" value="1"/>
</dbReference>
<dbReference type="HOGENOM" id="CLU_029779_1_0_9"/>
<dbReference type="GO" id="GO:0008734">
    <property type="term" value="F:L-aspartate oxidase activity"/>
    <property type="evidence" value="ECO:0007669"/>
    <property type="project" value="InterPro"/>
</dbReference>
<dbReference type="SUPFAM" id="SSF51905">
    <property type="entry name" value="FAD/NAD(P)-binding domain"/>
    <property type="match status" value="1"/>
</dbReference>
<dbReference type="RefSeq" id="WP_012201564.1">
    <property type="nucleotide sequence ID" value="NC_010001.1"/>
</dbReference>
<sequence precursor="true">MKYDIAIIGGSLGGVQAAISAAKQNKKVYLCEETDWIGGQLTSQAVPPDEHPWIEEFGATKRYLDFRKSVRDYYRSIPEFKDEVRQKECFCPGNSWVSRVAHEPKVAFQLFEDEIAEYLQDGRLTLEYFTVAVDSVVENDTIKSVTVKNLQTKEEKSIEAEYFLDATDCGDLLPIVGAEYRTGAESKELTGELHAPEVGDPYDMQPITWVAALELNPDGDYKLEKPEKYDYFASLGVPYDNNLLFSWWMADAHTQKKTFLPMFDGEYEGKPLGLWSYRRVIDTANYTDGRKEVTLLNWPQNDFALGNVFEDKDAKENLELSRQQTLCSIYWLQNEAPRVDGGKGYAVKLRPDIMGTEDGLAKAAYIRESRRIVAKKTICEQDVSKRNNDLPPKLVDSVGVGHYAIDIHMTTKSHSFLYDATYPFEIPLSSMIPVRMKNLLPACKNIGSTHLTSGCYRLHPVEWNVGEVAGYAAAYCIDHKVTFEELLTSELKTFQDELEREGVQLHWDFSKMSV</sequence>
<gene>
    <name evidence="1" type="ordered locus">Cphy_3567</name>
</gene>
<dbReference type="STRING" id="357809.Cphy_3567"/>
<reference evidence="2" key="1">
    <citation type="submission" date="2007-11" db="EMBL/GenBank/DDBJ databases">
        <title>Complete genome sequence of Clostridium phytofermentans ISDg.</title>
        <authorList>
            <person name="Leschine S.B."/>
            <person name="Warnick T.A."/>
            <person name="Blanchard J.L."/>
            <person name="Schnell D.J."/>
            <person name="Petit E.L."/>
            <person name="LaTouf W.G."/>
            <person name="Copeland A."/>
            <person name="Lucas S."/>
            <person name="Lapidus A."/>
            <person name="Barry K."/>
            <person name="Glavina del Rio T."/>
            <person name="Dalin E."/>
            <person name="Tice H."/>
            <person name="Pitluck S."/>
            <person name="Kiss H."/>
            <person name="Brettin T."/>
            <person name="Bruce D."/>
            <person name="Detter J.C."/>
            <person name="Han C."/>
            <person name="Kuske C."/>
            <person name="Schmutz J."/>
            <person name="Larimer F."/>
            <person name="Land M."/>
            <person name="Hauser L."/>
            <person name="Kyrpides N."/>
            <person name="Kim E.A."/>
            <person name="Richardson P."/>
        </authorList>
    </citation>
    <scope>NUCLEOTIDE SEQUENCE [LARGE SCALE GENOMIC DNA]</scope>
    <source>
        <strain evidence="2">ATCC 700394 / DSM 18823 / ISDg</strain>
    </source>
</reference>
<accession>A9KIQ3</accession>
<evidence type="ECO:0000313" key="1">
    <source>
        <dbReference type="EMBL" id="ABX43916.1"/>
    </source>
</evidence>
<dbReference type="Gene3D" id="3.50.50.60">
    <property type="entry name" value="FAD/NAD(P)-binding domain"/>
    <property type="match status" value="1"/>
</dbReference>
<protein>
    <submittedName>
        <fullName evidence="1">Secreted protein</fullName>
    </submittedName>
</protein>
<dbReference type="PANTHER" id="PTHR42716">
    <property type="entry name" value="L-ASPARTATE OXIDASE"/>
    <property type="match status" value="1"/>
</dbReference>
<dbReference type="KEGG" id="cpy:Cphy_3567"/>
<dbReference type="InterPro" id="IPR036188">
    <property type="entry name" value="FAD/NAD-bd_sf"/>
</dbReference>
<keyword evidence="2" id="KW-1185">Reference proteome</keyword>
<organism evidence="1 2">
    <name type="scientific">Lachnoclostridium phytofermentans (strain ATCC 700394 / DSM 18823 / ISDg)</name>
    <name type="common">Clostridium phytofermentans</name>
    <dbReference type="NCBI Taxonomy" id="357809"/>
    <lineage>
        <taxon>Bacteria</taxon>
        <taxon>Bacillati</taxon>
        <taxon>Bacillota</taxon>
        <taxon>Clostridia</taxon>
        <taxon>Lachnospirales</taxon>
        <taxon>Lachnospiraceae</taxon>
    </lineage>
</organism>
<evidence type="ECO:0000313" key="2">
    <source>
        <dbReference type="Proteomes" id="UP000000370"/>
    </source>
</evidence>
<dbReference type="AlphaFoldDB" id="A9KIQ3"/>
<dbReference type="eggNOG" id="COG1249">
    <property type="taxonomic scope" value="Bacteria"/>
</dbReference>